<feature type="region of interest" description="Disordered" evidence="11">
    <location>
        <begin position="315"/>
        <end position="405"/>
    </location>
</feature>
<keyword evidence="8" id="KW-0965">Cell junction</keyword>
<dbReference type="Pfam" id="PF12053">
    <property type="entry name" value="Par3_HAL_N_term"/>
    <property type="match status" value="1"/>
</dbReference>
<comment type="similarity">
    <text evidence="3">Belongs to the PAR3 family.</text>
</comment>
<dbReference type="GO" id="GO:0016324">
    <property type="term" value="C:apical plasma membrane"/>
    <property type="evidence" value="ECO:0007669"/>
    <property type="project" value="TreeGrafter"/>
</dbReference>
<dbReference type="FunFam" id="3.10.20.90:FF:000017">
    <property type="entry name" value="partitioning defective 3 homolog isoform X2"/>
    <property type="match status" value="1"/>
</dbReference>
<keyword evidence="14" id="KW-1185">Reference proteome</keyword>
<evidence type="ECO:0000259" key="12">
    <source>
        <dbReference type="PROSITE" id="PS50106"/>
    </source>
</evidence>
<comment type="caution">
    <text evidence="13">The sequence shown here is derived from an EMBL/GenBank/DDBJ whole genome shotgun (WGS) entry which is preliminary data.</text>
</comment>
<dbReference type="Gene3D" id="3.10.20.90">
    <property type="entry name" value="Phosphatidylinositol 3-kinase Catalytic Subunit, Chain A, domain 1"/>
    <property type="match status" value="1"/>
</dbReference>
<feature type="compositionally biased region" description="Basic and acidic residues" evidence="11">
    <location>
        <begin position="900"/>
        <end position="921"/>
    </location>
</feature>
<dbReference type="InterPro" id="IPR021922">
    <property type="entry name" value="Par3/HAL_N"/>
</dbReference>
<organism evidence="13 14">
    <name type="scientific">Scomber scombrus</name>
    <name type="common">Atlantic mackerel</name>
    <name type="synonym">Scomber vernalis</name>
    <dbReference type="NCBI Taxonomy" id="13677"/>
    <lineage>
        <taxon>Eukaryota</taxon>
        <taxon>Metazoa</taxon>
        <taxon>Chordata</taxon>
        <taxon>Craniata</taxon>
        <taxon>Vertebrata</taxon>
        <taxon>Euteleostomi</taxon>
        <taxon>Actinopterygii</taxon>
        <taxon>Neopterygii</taxon>
        <taxon>Teleostei</taxon>
        <taxon>Neoteleostei</taxon>
        <taxon>Acanthomorphata</taxon>
        <taxon>Pelagiaria</taxon>
        <taxon>Scombriformes</taxon>
        <taxon>Scombridae</taxon>
        <taxon>Scomber</taxon>
    </lineage>
</organism>
<dbReference type="InterPro" id="IPR052213">
    <property type="entry name" value="PAR3"/>
</dbReference>
<dbReference type="GO" id="GO:0008104">
    <property type="term" value="P:intracellular protein localization"/>
    <property type="evidence" value="ECO:0007669"/>
    <property type="project" value="TreeGrafter"/>
</dbReference>
<dbReference type="PANTHER" id="PTHR16484">
    <property type="entry name" value="PARTITIONING DEFECTIVE 3 RELATED"/>
    <property type="match status" value="1"/>
</dbReference>
<evidence type="ECO:0000256" key="5">
    <source>
        <dbReference type="ARBA" id="ARBA00022553"/>
    </source>
</evidence>
<dbReference type="CDD" id="cd23058">
    <property type="entry name" value="PDZ2_Par3-like"/>
    <property type="match status" value="1"/>
</dbReference>
<keyword evidence="5" id="KW-0597">Phosphoprotein</keyword>
<name>A0AAV1PBW2_SCOSC</name>
<evidence type="ECO:0000256" key="6">
    <source>
        <dbReference type="ARBA" id="ARBA00022618"/>
    </source>
</evidence>
<dbReference type="Gene3D" id="2.30.42.10">
    <property type="match status" value="2"/>
</dbReference>
<evidence type="ECO:0000313" key="13">
    <source>
        <dbReference type="EMBL" id="CAK6968755.1"/>
    </source>
</evidence>
<dbReference type="InterPro" id="IPR036034">
    <property type="entry name" value="PDZ_sf"/>
</dbReference>
<dbReference type="AlphaFoldDB" id="A0AAV1PBW2"/>
<evidence type="ECO:0000256" key="1">
    <source>
        <dbReference type="ARBA" id="ARBA00004308"/>
    </source>
</evidence>
<dbReference type="GO" id="GO:0005938">
    <property type="term" value="C:cell cortex"/>
    <property type="evidence" value="ECO:0007669"/>
    <property type="project" value="TreeGrafter"/>
</dbReference>
<gene>
    <name evidence="13" type="ORF">FSCOSCO3_A004027</name>
</gene>
<feature type="region of interest" description="Disordered" evidence="11">
    <location>
        <begin position="716"/>
        <end position="747"/>
    </location>
</feature>
<proteinExistence type="inferred from homology"/>
<accession>A0AAV1PBW2</accession>
<dbReference type="GO" id="GO:0035091">
    <property type="term" value="F:phosphatidylinositol binding"/>
    <property type="evidence" value="ECO:0007669"/>
    <property type="project" value="TreeGrafter"/>
</dbReference>
<feature type="compositionally biased region" description="Basic and acidic residues" evidence="11">
    <location>
        <begin position="940"/>
        <end position="957"/>
    </location>
</feature>
<dbReference type="SMART" id="SM00228">
    <property type="entry name" value="PDZ"/>
    <property type="match status" value="2"/>
</dbReference>
<dbReference type="Proteomes" id="UP001314229">
    <property type="component" value="Unassembled WGS sequence"/>
</dbReference>
<evidence type="ECO:0000256" key="10">
    <source>
        <dbReference type="ARBA" id="ARBA00023306"/>
    </source>
</evidence>
<keyword evidence="10" id="KW-0131">Cell cycle</keyword>
<feature type="region of interest" description="Disordered" evidence="11">
    <location>
        <begin position="244"/>
        <end position="268"/>
    </location>
</feature>
<dbReference type="GO" id="GO:0000226">
    <property type="term" value="P:microtubule cytoskeleton organization"/>
    <property type="evidence" value="ECO:0007669"/>
    <property type="project" value="TreeGrafter"/>
</dbReference>
<dbReference type="GO" id="GO:0007155">
    <property type="term" value="P:cell adhesion"/>
    <property type="evidence" value="ECO:0007669"/>
    <property type="project" value="TreeGrafter"/>
</dbReference>
<evidence type="ECO:0000313" key="14">
    <source>
        <dbReference type="Proteomes" id="UP001314229"/>
    </source>
</evidence>
<feature type="compositionally biased region" description="Basic and acidic residues" evidence="11">
    <location>
        <begin position="964"/>
        <end position="975"/>
    </location>
</feature>
<sequence length="1076" mass="119390">MKVTVCFGRTRVVVPCGDGNIKVHTLIQQAVMRYKKAIAKDASYWLQVHRLEHGDGGILDLDDVLCDVADDKDRLIAVYDEQEPHHGGDGTSASSTGTQSPDLFAADLSAGSGASAFQPYQTASEIEVTPSALRTNMPLHVRRSSDPALLTINGPFVSGESTVQTEEPPSRKNPTRWSTTAGFLKVRHSSGTNSLERKGKGTDTYRSLPRDAGTWANQREFQRETARSSLSANHPMVDRWLERQEQDEEAREEENGRIEPVGRADSCMDHTPVRSLEAQNMFRQAMRSPVIMFHVVPSSMKAHYEQLSHAERNPAYASGRFSPDSLSGSTVSGMDHTPQRMSRHGSQSHPHAHPHPHSHTHPDQAEGYPPLTHPAVSAAKPPTGQTHSPQRGMNSTSTGGFTKKVGRRLNIQLKKGPEGLGFSITSRDVPIGGSAPIYVKNILPRGAAIQDGRLKAGDRLLEVTGVDLNGRTQEEVVSLLRATPMGGAVGLVVMRQEEAFLSREVNAEPQMQSPRDLHPRQPVTSGKPHWLIEKTEEDDLVLTPDGTREFLTFEIPLSDSGSAGLGVSVKGNRSKENHADLGIFVKSIINGGAACKDGRLRVNDQLIAVNGESLLGKTNQDAMETLRKSMSTEGNKRGMIQLIVARRVAKRNEETGSPLGPQQTMNNSLDDHERRISHSLYGGLEGLDDNLMPRQGMIPRTIGNYQLSPTVNMPQDDTVIIEDDGPPLLPPHLSDQSSSSSHDDVGFTADVTPVWAKELPSPNESALNPDENQDTAFQREGFGRQSMSEKRTKQFGDASQLEIIKTRKSKSMDLVEEDTEESSRSGRDSVSTMADQTPLSGTEKPLVNGTNRTKEDKKKDKDKGGKEKKKQEGGKEKDKGKAKKGMLKGLGDMFRFGKHRKDERPGEKMDRKGSSKWRLEDMQASDEETMKMRMEQERIQAKTRELRERQARERDYAEILDISRSPERASEEEHPYAGINPLNTSVDSGHSRPHSPRDDYPHLHPHHQHQHSDSLYTQVSKARNDRPPSADSNRLAPSNHDRIQRLRQEFQQATNIPDDPDDRRRTYSFEQPWVSV</sequence>
<feature type="region of interest" description="Disordered" evidence="11">
    <location>
        <begin position="190"/>
        <end position="216"/>
    </location>
</feature>
<dbReference type="InterPro" id="IPR001478">
    <property type="entry name" value="PDZ"/>
</dbReference>
<feature type="region of interest" description="Disordered" evidence="11">
    <location>
        <begin position="940"/>
        <end position="1076"/>
    </location>
</feature>
<feature type="compositionally biased region" description="Basic and acidic residues" evidence="11">
    <location>
        <begin position="1039"/>
        <end position="1048"/>
    </location>
</feature>
<dbReference type="PANTHER" id="PTHR16484:SF10">
    <property type="entry name" value="PARTITIONING DEFECTIVE 3 HOMOLOG"/>
    <property type="match status" value="1"/>
</dbReference>
<feature type="compositionally biased region" description="Low complexity" evidence="11">
    <location>
        <begin position="91"/>
        <end position="105"/>
    </location>
</feature>
<dbReference type="SUPFAM" id="SSF50156">
    <property type="entry name" value="PDZ domain-like"/>
    <property type="match status" value="2"/>
</dbReference>
<evidence type="ECO:0000256" key="9">
    <source>
        <dbReference type="ARBA" id="ARBA00023136"/>
    </source>
</evidence>
<feature type="domain" description="PDZ" evidence="12">
    <location>
        <begin position="554"/>
        <end position="629"/>
    </location>
</feature>
<evidence type="ECO:0000256" key="4">
    <source>
        <dbReference type="ARBA" id="ARBA00022427"/>
    </source>
</evidence>
<dbReference type="PROSITE" id="PS50106">
    <property type="entry name" value="PDZ"/>
    <property type="match status" value="2"/>
</dbReference>
<dbReference type="GO" id="GO:0030010">
    <property type="term" value="P:establishment of cell polarity"/>
    <property type="evidence" value="ECO:0007669"/>
    <property type="project" value="TreeGrafter"/>
</dbReference>
<keyword evidence="4" id="KW-0796">Tight junction</keyword>
<evidence type="ECO:0000256" key="3">
    <source>
        <dbReference type="ARBA" id="ARBA00005358"/>
    </source>
</evidence>
<dbReference type="GO" id="GO:0012505">
    <property type="term" value="C:endomembrane system"/>
    <property type="evidence" value="ECO:0007669"/>
    <property type="project" value="UniProtKB-SubCell"/>
</dbReference>
<evidence type="ECO:0000256" key="8">
    <source>
        <dbReference type="ARBA" id="ARBA00022949"/>
    </source>
</evidence>
<comment type="subcellular location">
    <subcellularLocation>
        <location evidence="2">Cell junction</location>
        <location evidence="2">Tight junction</location>
    </subcellularLocation>
    <subcellularLocation>
        <location evidence="1">Endomembrane system</location>
    </subcellularLocation>
</comment>
<keyword evidence="9" id="KW-0472">Membrane</keyword>
<dbReference type="GO" id="GO:0005923">
    <property type="term" value="C:bicellular tight junction"/>
    <property type="evidence" value="ECO:0007669"/>
    <property type="project" value="UniProtKB-SubCell"/>
</dbReference>
<feature type="compositionally biased region" description="Polar residues" evidence="11">
    <location>
        <begin position="383"/>
        <end position="400"/>
    </location>
</feature>
<dbReference type="Pfam" id="PF00595">
    <property type="entry name" value="PDZ"/>
    <property type="match status" value="2"/>
</dbReference>
<dbReference type="GO" id="GO:0051301">
    <property type="term" value="P:cell division"/>
    <property type="evidence" value="ECO:0007669"/>
    <property type="project" value="UniProtKB-KW"/>
</dbReference>
<feature type="compositionally biased region" description="Basic residues" evidence="11">
    <location>
        <begin position="350"/>
        <end position="359"/>
    </location>
</feature>
<evidence type="ECO:0000256" key="11">
    <source>
        <dbReference type="SAM" id="MobiDB-lite"/>
    </source>
</evidence>
<dbReference type="EMBL" id="CAWUFR010000124">
    <property type="protein sequence ID" value="CAK6968755.1"/>
    <property type="molecule type" value="Genomic_DNA"/>
</dbReference>
<keyword evidence="6" id="KW-0132">Cell division</keyword>
<dbReference type="GO" id="GO:0045197">
    <property type="term" value="P:establishment or maintenance of epithelial cell apical/basal polarity"/>
    <property type="evidence" value="ECO:0007669"/>
    <property type="project" value="TreeGrafter"/>
</dbReference>
<feature type="domain" description="PDZ" evidence="12">
    <location>
        <begin position="410"/>
        <end position="484"/>
    </location>
</feature>
<dbReference type="GO" id="GO:0005912">
    <property type="term" value="C:adherens junction"/>
    <property type="evidence" value="ECO:0007669"/>
    <property type="project" value="TreeGrafter"/>
</dbReference>
<feature type="region of interest" description="Disordered" evidence="11">
    <location>
        <begin position="81"/>
        <end position="105"/>
    </location>
</feature>
<reference evidence="13 14" key="1">
    <citation type="submission" date="2024-01" db="EMBL/GenBank/DDBJ databases">
        <authorList>
            <person name="Alioto T."/>
            <person name="Alioto T."/>
            <person name="Gomez Garrido J."/>
        </authorList>
    </citation>
    <scope>NUCLEOTIDE SEQUENCE [LARGE SCALE GENOMIC DNA]</scope>
</reference>
<dbReference type="GO" id="GO:0051660">
    <property type="term" value="P:establishment of centrosome localization"/>
    <property type="evidence" value="ECO:0007669"/>
    <property type="project" value="TreeGrafter"/>
</dbReference>
<keyword evidence="7" id="KW-0677">Repeat</keyword>
<feature type="region of interest" description="Disordered" evidence="11">
    <location>
        <begin position="507"/>
        <end position="526"/>
    </location>
</feature>
<feature type="compositionally biased region" description="Low complexity" evidence="11">
    <location>
        <begin position="731"/>
        <end position="740"/>
    </location>
</feature>
<feature type="compositionally biased region" description="Polar residues" evidence="11">
    <location>
        <begin position="828"/>
        <end position="840"/>
    </location>
</feature>
<dbReference type="FunFam" id="2.30.42.10:FF:000011">
    <property type="entry name" value="partitioning defective 3 homolog isoform X1"/>
    <property type="match status" value="1"/>
</dbReference>
<protein>
    <submittedName>
        <fullName evidence="13">Partitioning defective 3 homolog isoform X9</fullName>
    </submittedName>
</protein>
<feature type="region of interest" description="Disordered" evidence="11">
    <location>
        <begin position="780"/>
        <end position="928"/>
    </location>
</feature>
<dbReference type="FunFam" id="2.30.42.10:FF:000078">
    <property type="entry name" value="Partitioning defective 3 homolog B"/>
    <property type="match status" value="1"/>
</dbReference>
<evidence type="ECO:0000256" key="7">
    <source>
        <dbReference type="ARBA" id="ARBA00022737"/>
    </source>
</evidence>
<feature type="compositionally biased region" description="Basic and acidic residues" evidence="11">
    <location>
        <begin position="852"/>
        <end position="879"/>
    </location>
</feature>
<dbReference type="CDD" id="cd23059">
    <property type="entry name" value="PDZ3_Par3-like"/>
    <property type="match status" value="1"/>
</dbReference>
<feature type="compositionally biased region" description="Basic and acidic residues" evidence="11">
    <location>
        <begin position="253"/>
        <end position="268"/>
    </location>
</feature>
<evidence type="ECO:0000256" key="2">
    <source>
        <dbReference type="ARBA" id="ARBA00004435"/>
    </source>
</evidence>